<dbReference type="AlphaFoldDB" id="A0A0L8HR64"/>
<evidence type="ECO:0000313" key="2">
    <source>
        <dbReference type="EMBL" id="KOF91758.1"/>
    </source>
</evidence>
<accession>A0A0L8HR64</accession>
<feature type="region of interest" description="Disordered" evidence="1">
    <location>
        <begin position="75"/>
        <end position="108"/>
    </location>
</feature>
<dbReference type="EMBL" id="KQ417481">
    <property type="protein sequence ID" value="KOF91758.1"/>
    <property type="molecule type" value="Genomic_DNA"/>
</dbReference>
<proteinExistence type="predicted"/>
<sequence>MRCYSDTGLTGNQQHFVDKLVHGSVVSHLFQTSNKLDNGAVQVGTDVCQRLRYMRSSTRSRARSLPKFTEIIYLTERQRQPMSKPDGQASSNDAHSDEMISFPNSTVR</sequence>
<protein>
    <submittedName>
        <fullName evidence="2">Uncharacterized protein</fullName>
    </submittedName>
</protein>
<organism evidence="2">
    <name type="scientific">Octopus bimaculoides</name>
    <name type="common">California two-spotted octopus</name>
    <dbReference type="NCBI Taxonomy" id="37653"/>
    <lineage>
        <taxon>Eukaryota</taxon>
        <taxon>Metazoa</taxon>
        <taxon>Spiralia</taxon>
        <taxon>Lophotrochozoa</taxon>
        <taxon>Mollusca</taxon>
        <taxon>Cephalopoda</taxon>
        <taxon>Coleoidea</taxon>
        <taxon>Octopodiformes</taxon>
        <taxon>Octopoda</taxon>
        <taxon>Incirrata</taxon>
        <taxon>Octopodidae</taxon>
        <taxon>Octopus</taxon>
    </lineage>
</organism>
<gene>
    <name evidence="2" type="ORF">OCBIM_22008133mg</name>
</gene>
<evidence type="ECO:0000256" key="1">
    <source>
        <dbReference type="SAM" id="MobiDB-lite"/>
    </source>
</evidence>
<name>A0A0L8HR64_OCTBM</name>
<reference evidence="2" key="1">
    <citation type="submission" date="2015-07" db="EMBL/GenBank/DDBJ databases">
        <title>MeaNS - Measles Nucleotide Surveillance Program.</title>
        <authorList>
            <person name="Tran T."/>
            <person name="Druce J."/>
        </authorList>
    </citation>
    <scope>NUCLEOTIDE SEQUENCE</scope>
    <source>
        <strain evidence="2">UCB-OBI-ISO-001</strain>
        <tissue evidence="2">Gonad</tissue>
    </source>
</reference>